<gene>
    <name evidence="1" type="ORF">SAMN05660477_01797</name>
</gene>
<dbReference type="EMBL" id="FUYZ01000005">
    <property type="protein sequence ID" value="SKB91308.1"/>
    <property type="molecule type" value="Genomic_DNA"/>
</dbReference>
<dbReference type="OrthoDB" id="9255712at2"/>
<dbReference type="AlphaFoldDB" id="A0A1T5F5L2"/>
<evidence type="ECO:0008006" key="3">
    <source>
        <dbReference type="Google" id="ProtNLM"/>
    </source>
</evidence>
<name>A0A1T5F5L2_9FLAO</name>
<reference evidence="1 2" key="1">
    <citation type="submission" date="2017-02" db="EMBL/GenBank/DDBJ databases">
        <authorList>
            <person name="Peterson S.W."/>
        </authorList>
    </citation>
    <scope>NUCLEOTIDE SEQUENCE [LARGE SCALE GENOMIC DNA]</scope>
    <source>
        <strain evidence="1 2">DSM 22323</strain>
    </source>
</reference>
<evidence type="ECO:0000313" key="2">
    <source>
        <dbReference type="Proteomes" id="UP000191112"/>
    </source>
</evidence>
<sequence length="215" mass="25335">MDVFAEFVKKDGVEYRQKTLLKFGESSQLIGSIVLMNPGSAKPTNKLINNDFVADFYESTHQYKLENPSEWHRFSVDQTMLRIERIFNGWYLGLEKQLDGVIQLFNCYYFRDPNLENAIKNFRNSDNCSQFVFNEINFFSEKPVYFGWGNEGKNGAFKCVAERIFANYDKSLTPIYNDNFDDNCFYHPSYINRSYKRNLASQDILTKFHNIVFKI</sequence>
<dbReference type="Proteomes" id="UP000191112">
    <property type="component" value="Unassembled WGS sequence"/>
</dbReference>
<accession>A0A1T5F5L2</accession>
<proteinExistence type="predicted"/>
<dbReference type="RefSeq" id="WP_079667045.1">
    <property type="nucleotide sequence ID" value="NZ_FUYZ01000005.1"/>
</dbReference>
<organism evidence="1 2">
    <name type="scientific">Soonwooa buanensis</name>
    <dbReference type="NCBI Taxonomy" id="619805"/>
    <lineage>
        <taxon>Bacteria</taxon>
        <taxon>Pseudomonadati</taxon>
        <taxon>Bacteroidota</taxon>
        <taxon>Flavobacteriia</taxon>
        <taxon>Flavobacteriales</taxon>
        <taxon>Weeksellaceae</taxon>
        <taxon>Chryseobacterium group</taxon>
        <taxon>Soonwooa</taxon>
    </lineage>
</organism>
<keyword evidence="2" id="KW-1185">Reference proteome</keyword>
<protein>
    <recommendedName>
        <fullName evidence="3">Uracil DNA glycosylase superfamily protein</fullName>
    </recommendedName>
</protein>
<evidence type="ECO:0000313" key="1">
    <source>
        <dbReference type="EMBL" id="SKB91308.1"/>
    </source>
</evidence>
<dbReference type="STRING" id="619805.SAMN05660477_01797"/>